<dbReference type="PANTHER" id="PTHR11106:SF27">
    <property type="entry name" value="MACRO DOMAIN-CONTAINING PROTEIN"/>
    <property type="match status" value="1"/>
</dbReference>
<dbReference type="PROSITE" id="PS51154">
    <property type="entry name" value="MACRO"/>
    <property type="match status" value="1"/>
</dbReference>
<dbReference type="CDD" id="cd02908">
    <property type="entry name" value="Macro_OAADPr_deacetylase"/>
    <property type="match status" value="1"/>
</dbReference>
<dbReference type="OrthoDB" id="6133115at2759"/>
<evidence type="ECO:0000313" key="2">
    <source>
        <dbReference type="EMBL" id="VDD82991.1"/>
    </source>
</evidence>
<evidence type="ECO:0000313" key="3">
    <source>
        <dbReference type="Proteomes" id="UP000267029"/>
    </source>
</evidence>
<accession>A0A3P6GTG2</accession>
<dbReference type="Pfam" id="PF01661">
    <property type="entry name" value="Macro"/>
    <property type="match status" value="1"/>
</dbReference>
<dbReference type="STRING" id="53468.A0A3P6GTG2"/>
<feature type="domain" description="Macro" evidence="1">
    <location>
        <begin position="11"/>
        <end position="187"/>
    </location>
</feature>
<dbReference type="AlphaFoldDB" id="A0A3P6GTG2"/>
<sequence>MLNSAYAIVEKPDGVYEGRMLQRISFTTGDITKLAIDAIVNAANSSLLGGGGVDGAIHRAAGPGLLEECRTLGGCKTGSAKITRFRSLKRPLCSLNLIFLPCQVVIHCVGPSDGNGEKLRSCYATALKLCTENGIKSVAFPCISTGIFGTPRFYPFLSPHGPIERVIFCCFLPEDYKIYQGLLLTKYKAGFS</sequence>
<name>A0A3P6GTG2_MESCO</name>
<proteinExistence type="predicted"/>
<dbReference type="InterPro" id="IPR043472">
    <property type="entry name" value="Macro_dom-like"/>
</dbReference>
<dbReference type="PANTHER" id="PTHR11106">
    <property type="entry name" value="GANGLIOSIDE INDUCED DIFFERENTIATION ASSOCIATED PROTEIN 2-RELATED"/>
    <property type="match status" value="1"/>
</dbReference>
<dbReference type="SMART" id="SM00506">
    <property type="entry name" value="A1pp"/>
    <property type="match status" value="1"/>
</dbReference>
<evidence type="ECO:0000259" key="1">
    <source>
        <dbReference type="PROSITE" id="PS51154"/>
    </source>
</evidence>
<dbReference type="EMBL" id="UXSR01005616">
    <property type="protein sequence ID" value="VDD82991.1"/>
    <property type="molecule type" value="Genomic_DNA"/>
</dbReference>
<protein>
    <recommendedName>
        <fullName evidence="1">Macro domain-containing protein</fullName>
    </recommendedName>
</protein>
<keyword evidence="3" id="KW-1185">Reference proteome</keyword>
<dbReference type="SUPFAM" id="SSF52949">
    <property type="entry name" value="Macro domain-like"/>
    <property type="match status" value="1"/>
</dbReference>
<gene>
    <name evidence="2" type="ORF">MCOS_LOCUS8994</name>
</gene>
<dbReference type="Gene3D" id="3.40.220.10">
    <property type="entry name" value="Leucine Aminopeptidase, subunit E, domain 1"/>
    <property type="match status" value="1"/>
</dbReference>
<dbReference type="InterPro" id="IPR002589">
    <property type="entry name" value="Macro_dom"/>
</dbReference>
<reference evidence="2 3" key="1">
    <citation type="submission" date="2018-10" db="EMBL/GenBank/DDBJ databases">
        <authorList>
            <consortium name="Pathogen Informatics"/>
        </authorList>
    </citation>
    <scope>NUCLEOTIDE SEQUENCE [LARGE SCALE GENOMIC DNA]</scope>
</reference>
<dbReference type="Proteomes" id="UP000267029">
    <property type="component" value="Unassembled WGS sequence"/>
</dbReference>
<organism evidence="2 3">
    <name type="scientific">Mesocestoides corti</name>
    <name type="common">Flatworm</name>
    <dbReference type="NCBI Taxonomy" id="53468"/>
    <lineage>
        <taxon>Eukaryota</taxon>
        <taxon>Metazoa</taxon>
        <taxon>Spiralia</taxon>
        <taxon>Lophotrochozoa</taxon>
        <taxon>Platyhelminthes</taxon>
        <taxon>Cestoda</taxon>
        <taxon>Eucestoda</taxon>
        <taxon>Cyclophyllidea</taxon>
        <taxon>Mesocestoididae</taxon>
        <taxon>Mesocestoides</taxon>
    </lineage>
</organism>